<dbReference type="EMBL" id="JACHOP010000015">
    <property type="protein sequence ID" value="MBB5758589.1"/>
    <property type="molecule type" value="Genomic_DNA"/>
</dbReference>
<keyword evidence="2" id="KW-1185">Reference proteome</keyword>
<gene>
    <name evidence="1" type="ORF">HNR00_003312</name>
</gene>
<name>A0A840ZKP7_9HYPH</name>
<proteinExistence type="predicted"/>
<reference evidence="1 2" key="1">
    <citation type="submission" date="2020-08" db="EMBL/GenBank/DDBJ databases">
        <title>Genomic Encyclopedia of Type Strains, Phase IV (KMG-IV): sequencing the most valuable type-strain genomes for metagenomic binning, comparative biology and taxonomic classification.</title>
        <authorList>
            <person name="Goeker M."/>
        </authorList>
    </citation>
    <scope>NUCLEOTIDE SEQUENCE [LARGE SCALE GENOMIC DNA]</scope>
    <source>
        <strain evidence="1 2">DSM 2163</strain>
    </source>
</reference>
<sequence>MPGRMSWLRSHSVCSWLLTLALVAGFALHGLQAAHMKAAMPAVAMQGPMPDGCDGCDKAGKAPAACLLLCAGFVAVAPAALSPRIVGASFAFTLADVGGTGLQGPPDPLPPKSTVLS</sequence>
<dbReference type="Proteomes" id="UP000583454">
    <property type="component" value="Unassembled WGS sequence"/>
</dbReference>
<accession>A0A840ZKP7</accession>
<evidence type="ECO:0000313" key="1">
    <source>
        <dbReference type="EMBL" id="MBB5758589.1"/>
    </source>
</evidence>
<protein>
    <submittedName>
        <fullName evidence="1">Uncharacterized protein</fullName>
    </submittedName>
</protein>
<evidence type="ECO:0000313" key="2">
    <source>
        <dbReference type="Proteomes" id="UP000583454"/>
    </source>
</evidence>
<comment type="caution">
    <text evidence="1">The sequence shown here is derived from an EMBL/GenBank/DDBJ whole genome shotgun (WGS) entry which is preliminary data.</text>
</comment>
<organism evidence="1 2">
    <name type="scientific">Methylorubrum rhodinum</name>
    <dbReference type="NCBI Taxonomy" id="29428"/>
    <lineage>
        <taxon>Bacteria</taxon>
        <taxon>Pseudomonadati</taxon>
        <taxon>Pseudomonadota</taxon>
        <taxon>Alphaproteobacteria</taxon>
        <taxon>Hyphomicrobiales</taxon>
        <taxon>Methylobacteriaceae</taxon>
        <taxon>Methylorubrum</taxon>
    </lineage>
</organism>
<dbReference type="AlphaFoldDB" id="A0A840ZKP7"/>